<evidence type="ECO:0000313" key="2">
    <source>
        <dbReference type="EMBL" id="KAG1893738.1"/>
    </source>
</evidence>
<feature type="compositionally biased region" description="Acidic residues" evidence="1">
    <location>
        <begin position="145"/>
        <end position="158"/>
    </location>
</feature>
<dbReference type="AlphaFoldDB" id="A0AAD4DTN0"/>
<reference evidence="2" key="1">
    <citation type="journal article" date="2020" name="New Phytol.">
        <title>Comparative genomics reveals dynamic genome evolution in host specialist ectomycorrhizal fungi.</title>
        <authorList>
            <person name="Lofgren L.A."/>
            <person name="Nguyen N.H."/>
            <person name="Vilgalys R."/>
            <person name="Ruytinx J."/>
            <person name="Liao H.L."/>
            <person name="Branco S."/>
            <person name="Kuo A."/>
            <person name="LaButti K."/>
            <person name="Lipzen A."/>
            <person name="Andreopoulos W."/>
            <person name="Pangilinan J."/>
            <person name="Riley R."/>
            <person name="Hundley H."/>
            <person name="Na H."/>
            <person name="Barry K."/>
            <person name="Grigoriev I.V."/>
            <person name="Stajich J.E."/>
            <person name="Kennedy P.G."/>
        </authorList>
    </citation>
    <scope>NUCLEOTIDE SEQUENCE</scope>
    <source>
        <strain evidence="2">FC203</strain>
    </source>
</reference>
<organism evidence="2 3">
    <name type="scientific">Suillus fuscotomentosus</name>
    <dbReference type="NCBI Taxonomy" id="1912939"/>
    <lineage>
        <taxon>Eukaryota</taxon>
        <taxon>Fungi</taxon>
        <taxon>Dikarya</taxon>
        <taxon>Basidiomycota</taxon>
        <taxon>Agaricomycotina</taxon>
        <taxon>Agaricomycetes</taxon>
        <taxon>Agaricomycetidae</taxon>
        <taxon>Boletales</taxon>
        <taxon>Suillineae</taxon>
        <taxon>Suillaceae</taxon>
        <taxon>Suillus</taxon>
    </lineage>
</organism>
<protein>
    <submittedName>
        <fullName evidence="2">Uncharacterized protein</fullName>
    </submittedName>
</protein>
<dbReference type="EMBL" id="JABBWK010000091">
    <property type="protein sequence ID" value="KAG1893738.1"/>
    <property type="molecule type" value="Genomic_DNA"/>
</dbReference>
<sequence>MDWSRSHFTFEFLSESAFASRPTPETRGVSGAANWSLNYFETHIRVSPAVCFSLLAQHQRCQAFLVLQVFTGVLIISQSTFEFLPQSASRFSPNTRDARHFWCFKFLDQTDRVHEELLGAKCFIEDVAPIPVSIVHKDAVHAQAEDEDEDEESVEFDVGDTVGP</sequence>
<keyword evidence="3" id="KW-1185">Reference proteome</keyword>
<dbReference type="Proteomes" id="UP001195769">
    <property type="component" value="Unassembled WGS sequence"/>
</dbReference>
<gene>
    <name evidence="2" type="ORF">F5891DRAFT_1195974</name>
</gene>
<feature type="region of interest" description="Disordered" evidence="1">
    <location>
        <begin position="142"/>
        <end position="164"/>
    </location>
</feature>
<proteinExistence type="predicted"/>
<comment type="caution">
    <text evidence="2">The sequence shown here is derived from an EMBL/GenBank/DDBJ whole genome shotgun (WGS) entry which is preliminary data.</text>
</comment>
<name>A0AAD4DTN0_9AGAM</name>
<evidence type="ECO:0000256" key="1">
    <source>
        <dbReference type="SAM" id="MobiDB-lite"/>
    </source>
</evidence>
<dbReference type="GeneID" id="64662520"/>
<accession>A0AAD4DTN0</accession>
<evidence type="ECO:0000313" key="3">
    <source>
        <dbReference type="Proteomes" id="UP001195769"/>
    </source>
</evidence>
<dbReference type="RefSeq" id="XP_041219314.1">
    <property type="nucleotide sequence ID" value="XM_041368222.1"/>
</dbReference>